<evidence type="ECO:0000313" key="2">
    <source>
        <dbReference type="EMBL" id="WXG69992.1"/>
    </source>
</evidence>
<dbReference type="RefSeq" id="WP_338891102.1">
    <property type="nucleotide sequence ID" value="NZ_CP147846.1"/>
</dbReference>
<keyword evidence="3" id="KW-1185">Reference proteome</keyword>
<dbReference type="Proteomes" id="UP001432000">
    <property type="component" value="Chromosome"/>
</dbReference>
<dbReference type="InterPro" id="IPR011042">
    <property type="entry name" value="6-blade_b-propeller_TolB-like"/>
</dbReference>
<dbReference type="Gene3D" id="2.120.10.30">
    <property type="entry name" value="TolB, C-terminal domain"/>
    <property type="match status" value="2"/>
</dbReference>
<evidence type="ECO:0000256" key="1">
    <source>
        <dbReference type="SAM" id="SignalP"/>
    </source>
</evidence>
<dbReference type="EMBL" id="CP147846">
    <property type="protein sequence ID" value="WXG69992.1"/>
    <property type="molecule type" value="Genomic_DNA"/>
</dbReference>
<dbReference type="SUPFAM" id="SSF63829">
    <property type="entry name" value="Calcium-dependent phosphotriesterase"/>
    <property type="match status" value="1"/>
</dbReference>
<accession>A0ABZ2PLE0</accession>
<protein>
    <recommendedName>
        <fullName evidence="4">ScyD/ScyE family protein</fullName>
    </recommendedName>
</protein>
<name>A0ABZ2PLE0_9NOCA</name>
<evidence type="ECO:0008006" key="4">
    <source>
        <dbReference type="Google" id="ProtNLM"/>
    </source>
</evidence>
<sequence>MTGRRTGVLVLALVASCISGAVVAAPGAVAEPVAVDVPLEYGQTRDIAVVPLPGQPEGIAVDPEDGSMWSGSNRPNSSADVWHWDADGRLLETYSLEDHVPAEHGVNGITLDGDGRVYALDYSGARAVRIDPATGVHTVYATFANLPTCEGGAGIPCEPSPVDRPAWPNWATFAPDGTMYVSDLNQATIWKVPAGGGAAEIWYQNADFASIYSLNGMQFDAEGRLNFVVTVSLTPDITSIFRGVVYRIALNSNGSPGPLEKVAVVGQADGLAIGSSGRIYLPISNPFDNSIQVVDPMTGSVVADLPAVVERVTRSIPYSTPASVAFRGTSLIISNHGLLVIDPHQWAILELGVGETGLALNYPKGLV</sequence>
<feature type="chain" id="PRO_5046291568" description="ScyD/ScyE family protein" evidence="1">
    <location>
        <begin position="25"/>
        <end position="367"/>
    </location>
</feature>
<keyword evidence="1" id="KW-0732">Signal</keyword>
<evidence type="ECO:0000313" key="3">
    <source>
        <dbReference type="Proteomes" id="UP001432000"/>
    </source>
</evidence>
<proteinExistence type="predicted"/>
<reference evidence="2 3" key="1">
    <citation type="submission" date="2024-03" db="EMBL/GenBank/DDBJ databases">
        <title>Natural products discovery in diverse microorganisms through a two-stage MS feature dereplication strategy.</title>
        <authorList>
            <person name="Zhang R."/>
        </authorList>
    </citation>
    <scope>NUCLEOTIDE SEQUENCE [LARGE SCALE GENOMIC DNA]</scope>
    <source>
        <strain evidence="2 3">18930</strain>
    </source>
</reference>
<gene>
    <name evidence="2" type="ORF">WDS16_05510</name>
</gene>
<organism evidence="2 3">
    <name type="scientific">Rhodococcus sovatensis</name>
    <dbReference type="NCBI Taxonomy" id="1805840"/>
    <lineage>
        <taxon>Bacteria</taxon>
        <taxon>Bacillati</taxon>
        <taxon>Actinomycetota</taxon>
        <taxon>Actinomycetes</taxon>
        <taxon>Mycobacteriales</taxon>
        <taxon>Nocardiaceae</taxon>
        <taxon>Rhodococcus</taxon>
    </lineage>
</organism>
<dbReference type="PROSITE" id="PS51257">
    <property type="entry name" value="PROKAR_LIPOPROTEIN"/>
    <property type="match status" value="1"/>
</dbReference>
<feature type="signal peptide" evidence="1">
    <location>
        <begin position="1"/>
        <end position="24"/>
    </location>
</feature>